<sequence>MTSSTELSIASHNRNPHRQFVRNIIHQQPTALLCHIGSPTWSLPARPSLVGLSSPTHKSDEVPPVVFIYRHENYFDMACPNSPQYYDLRREEVSRNYQTNTSTITPQLLPGIKCPTCKQSGKEVWVLPGKECGYCGTPCG</sequence>
<reference evidence="1 2" key="1">
    <citation type="journal article" date="2018" name="Mol. Ecol.">
        <title>The obligate alkalophilic soda-lake fungus Sodiomyces alkalinus has shifted to a protein diet.</title>
        <authorList>
            <person name="Grum-Grzhimaylo A.A."/>
            <person name="Falkoski D.L."/>
            <person name="van den Heuvel J."/>
            <person name="Valero-Jimenez C.A."/>
            <person name="Min B."/>
            <person name="Choi I.G."/>
            <person name="Lipzen A."/>
            <person name="Daum C.G."/>
            <person name="Aanen D.K."/>
            <person name="Tsang A."/>
            <person name="Henrissat B."/>
            <person name="Bilanenko E.N."/>
            <person name="de Vries R.P."/>
            <person name="van Kan J.A.L."/>
            <person name="Grigoriev I.V."/>
            <person name="Debets A.J.M."/>
        </authorList>
    </citation>
    <scope>NUCLEOTIDE SEQUENCE [LARGE SCALE GENOMIC DNA]</scope>
    <source>
        <strain evidence="1 2">F11</strain>
    </source>
</reference>
<accession>A0A3N2PTH0</accession>
<proteinExistence type="predicted"/>
<keyword evidence="2" id="KW-1185">Reference proteome</keyword>
<evidence type="ECO:0000313" key="1">
    <source>
        <dbReference type="EMBL" id="ROT37616.1"/>
    </source>
</evidence>
<dbReference type="EMBL" id="ML119057">
    <property type="protein sequence ID" value="ROT37616.1"/>
    <property type="molecule type" value="Genomic_DNA"/>
</dbReference>
<dbReference type="RefSeq" id="XP_028465422.1">
    <property type="nucleotide sequence ID" value="XM_028607209.1"/>
</dbReference>
<name>A0A3N2PTH0_SODAK</name>
<protein>
    <submittedName>
        <fullName evidence="1">Uncharacterized protein</fullName>
    </submittedName>
</protein>
<dbReference type="OrthoDB" id="6133115at2759"/>
<gene>
    <name evidence="1" type="ORF">SODALDRAFT_201187</name>
</gene>
<dbReference type="GeneID" id="39575687"/>
<organism evidence="1 2">
    <name type="scientific">Sodiomyces alkalinus (strain CBS 110278 / VKM F-3762 / F11)</name>
    <name type="common">Alkaliphilic filamentous fungus</name>
    <dbReference type="NCBI Taxonomy" id="1314773"/>
    <lineage>
        <taxon>Eukaryota</taxon>
        <taxon>Fungi</taxon>
        <taxon>Dikarya</taxon>
        <taxon>Ascomycota</taxon>
        <taxon>Pezizomycotina</taxon>
        <taxon>Sordariomycetes</taxon>
        <taxon>Hypocreomycetidae</taxon>
        <taxon>Glomerellales</taxon>
        <taxon>Plectosphaerellaceae</taxon>
        <taxon>Sodiomyces</taxon>
    </lineage>
</organism>
<dbReference type="AlphaFoldDB" id="A0A3N2PTH0"/>
<evidence type="ECO:0000313" key="2">
    <source>
        <dbReference type="Proteomes" id="UP000272025"/>
    </source>
</evidence>
<dbReference type="Proteomes" id="UP000272025">
    <property type="component" value="Unassembled WGS sequence"/>
</dbReference>